<dbReference type="AlphaFoldDB" id="A0A812GJJ1"/>
<evidence type="ECO:0000259" key="4">
    <source>
        <dbReference type="PROSITE" id="PS51384"/>
    </source>
</evidence>
<dbReference type="PROSITE" id="PS51384">
    <property type="entry name" value="FAD_FR"/>
    <property type="match status" value="1"/>
</dbReference>
<dbReference type="InterPro" id="IPR017927">
    <property type="entry name" value="FAD-bd_FR_type"/>
</dbReference>
<feature type="compositionally biased region" description="Low complexity" evidence="2">
    <location>
        <begin position="132"/>
        <end position="146"/>
    </location>
</feature>
<dbReference type="OrthoDB" id="407522at2759"/>
<feature type="region of interest" description="Disordered" evidence="2">
    <location>
        <begin position="129"/>
        <end position="155"/>
    </location>
</feature>
<keyword evidence="3" id="KW-0812">Transmembrane</keyword>
<feature type="transmembrane region" description="Helical" evidence="3">
    <location>
        <begin position="354"/>
        <end position="372"/>
    </location>
</feature>
<feature type="transmembrane region" description="Helical" evidence="3">
    <location>
        <begin position="232"/>
        <end position="251"/>
    </location>
</feature>
<sequence>MAAAQRQVFSMPGSLDEDEVEELANVTTLTNDDRVKAIMERLGSVQRSSWDEVRKALGSLAGAGFSDLVWERVMRASAVKLNFWDDDAALIASCCEVLKKELGHERPSREPSEASLKDQDEAAHMLKRLQDSRGSSKSSADSTAKSFGSPSPTFHMRCDTEVSIDTMQVPRAASKDSLDSGALSSSTSLAFQHRISDARVATGILEKSKAASKKEDLILQDASASRLMQFKFTIFLFVFVQMAFFATYQFFFETPKTWELVGLPIPVARGFAYGACFWTGVLFLTMSRDFMSLLARCACVQRSQLIMQLINCHKELHVFSAWQVLLDSLVHTVMHHIGTFPALQRNTAKELNEVLACAGDSAGGNFLAIFQYPACPLPDADIGYFAGVLSTPGITGYLLMVVIFLLGWFSRAKERRAHFRVFYALHHILVPAWVILLVLHSANGWVGLGFPLVILVAGIPIAAYTWTRSRRAYLACCCPSTLLEAEKSVNGKLVRIEVQLSRGYRKCKVGEYAYMNIPSFSRFEWHPFTISNSKDDGNGGQLITFCIMCVGSWTKKLHQNCAAGPFPRINIDGPFYAPTVSMPLRSTVVGIGAGVGVTPFLSFLGSLAGSQEHRKNAHVFWMSSYATDFLLFKDLLFQLENQGSGNTKCHLHATRGGWDGKGLGCLFDLATRELWNDWMRRLAAKSTETVPTFCHYPKPLHAIVSGSMLGSQKPLAIVMGRPDFIAELLAIGQADPRENVFVYFCGNDLIKSTIQTACVACNKHNESSGCTQRFYFYHERFD</sequence>
<keyword evidence="3" id="KW-0472">Membrane</keyword>
<dbReference type="InterPro" id="IPR039261">
    <property type="entry name" value="FNR_nucleotide-bd"/>
</dbReference>
<feature type="transmembrane region" description="Helical" evidence="3">
    <location>
        <begin position="263"/>
        <end position="286"/>
    </location>
</feature>
<dbReference type="Gene3D" id="3.40.50.80">
    <property type="entry name" value="Nucleotide-binding domain of ferredoxin-NADP reductase (FNR) module"/>
    <property type="match status" value="1"/>
</dbReference>
<dbReference type="PRINTS" id="PR00466">
    <property type="entry name" value="GP91PHOX"/>
</dbReference>
<comment type="caution">
    <text evidence="5">The sequence shown here is derived from an EMBL/GenBank/DDBJ whole genome shotgun (WGS) entry which is preliminary data.</text>
</comment>
<dbReference type="InterPro" id="IPR000778">
    <property type="entry name" value="Cyt_b245_heavy_chain"/>
</dbReference>
<dbReference type="GO" id="GO:0016491">
    <property type="term" value="F:oxidoreductase activity"/>
    <property type="evidence" value="ECO:0007669"/>
    <property type="project" value="UniProtKB-KW"/>
</dbReference>
<dbReference type="Pfam" id="PF08022">
    <property type="entry name" value="FAD_binding_8"/>
    <property type="match status" value="1"/>
</dbReference>
<keyword evidence="3" id="KW-1133">Transmembrane helix</keyword>
<evidence type="ECO:0000256" key="3">
    <source>
        <dbReference type="SAM" id="Phobius"/>
    </source>
</evidence>
<dbReference type="Pfam" id="PF08030">
    <property type="entry name" value="NAD_binding_6"/>
    <property type="match status" value="1"/>
</dbReference>
<evidence type="ECO:0000313" key="5">
    <source>
        <dbReference type="EMBL" id="CAE6923323.1"/>
    </source>
</evidence>
<accession>A0A812GJJ1</accession>
<keyword evidence="6" id="KW-1185">Reference proteome</keyword>
<dbReference type="GO" id="GO:0005886">
    <property type="term" value="C:plasma membrane"/>
    <property type="evidence" value="ECO:0007669"/>
    <property type="project" value="TreeGrafter"/>
</dbReference>
<keyword evidence="1" id="KW-0560">Oxidoreductase</keyword>
<proteinExistence type="predicted"/>
<gene>
    <name evidence="5" type="primary">noxB</name>
    <name evidence="5" type="ORF">SNAT2548_LOCUS546</name>
</gene>
<dbReference type="SUPFAM" id="SSF63380">
    <property type="entry name" value="Riboflavin synthase domain-like"/>
    <property type="match status" value="1"/>
</dbReference>
<name>A0A812GJJ1_9DINO</name>
<feature type="transmembrane region" description="Helical" evidence="3">
    <location>
        <begin position="384"/>
        <end position="409"/>
    </location>
</feature>
<dbReference type="CDD" id="cd06186">
    <property type="entry name" value="NOX_Duox_like_FAD_NADP"/>
    <property type="match status" value="1"/>
</dbReference>
<dbReference type="PANTHER" id="PTHR11972:SF153">
    <property type="entry name" value="SUPEROXIDE-GENERATING NADPH OXIDASE HEAVY CHAIN SUBUNIT A"/>
    <property type="match status" value="1"/>
</dbReference>
<protein>
    <submittedName>
        <fullName evidence="5">NoxB protein</fullName>
    </submittedName>
</protein>
<organism evidence="5 6">
    <name type="scientific">Symbiodinium natans</name>
    <dbReference type="NCBI Taxonomy" id="878477"/>
    <lineage>
        <taxon>Eukaryota</taxon>
        <taxon>Sar</taxon>
        <taxon>Alveolata</taxon>
        <taxon>Dinophyceae</taxon>
        <taxon>Suessiales</taxon>
        <taxon>Symbiodiniaceae</taxon>
        <taxon>Symbiodinium</taxon>
    </lineage>
</organism>
<feature type="domain" description="FAD-binding FR-type" evidence="4">
    <location>
        <begin position="475"/>
        <end position="581"/>
    </location>
</feature>
<evidence type="ECO:0000313" key="6">
    <source>
        <dbReference type="Proteomes" id="UP000604046"/>
    </source>
</evidence>
<dbReference type="PANTHER" id="PTHR11972">
    <property type="entry name" value="NADPH OXIDASE"/>
    <property type="match status" value="1"/>
</dbReference>
<feature type="transmembrane region" description="Helical" evidence="3">
    <location>
        <begin position="445"/>
        <end position="466"/>
    </location>
</feature>
<dbReference type="InterPro" id="IPR013112">
    <property type="entry name" value="FAD-bd_8"/>
</dbReference>
<dbReference type="InterPro" id="IPR013121">
    <property type="entry name" value="Fe_red_NAD-bd_6"/>
</dbReference>
<evidence type="ECO:0000256" key="2">
    <source>
        <dbReference type="SAM" id="MobiDB-lite"/>
    </source>
</evidence>
<dbReference type="InterPro" id="IPR050369">
    <property type="entry name" value="RBOH/FRE"/>
</dbReference>
<evidence type="ECO:0000256" key="1">
    <source>
        <dbReference type="ARBA" id="ARBA00023002"/>
    </source>
</evidence>
<feature type="transmembrane region" description="Helical" evidence="3">
    <location>
        <begin position="421"/>
        <end position="439"/>
    </location>
</feature>
<dbReference type="SUPFAM" id="SSF52343">
    <property type="entry name" value="Ferredoxin reductase-like, C-terminal NADP-linked domain"/>
    <property type="match status" value="1"/>
</dbReference>
<reference evidence="5" key="1">
    <citation type="submission" date="2021-02" db="EMBL/GenBank/DDBJ databases">
        <authorList>
            <person name="Dougan E. K."/>
            <person name="Rhodes N."/>
            <person name="Thang M."/>
            <person name="Chan C."/>
        </authorList>
    </citation>
    <scope>NUCLEOTIDE SEQUENCE</scope>
</reference>
<dbReference type="Proteomes" id="UP000604046">
    <property type="component" value="Unassembled WGS sequence"/>
</dbReference>
<dbReference type="EMBL" id="CAJNDS010000026">
    <property type="protein sequence ID" value="CAE6923323.1"/>
    <property type="molecule type" value="Genomic_DNA"/>
</dbReference>
<dbReference type="InterPro" id="IPR017938">
    <property type="entry name" value="Riboflavin_synthase-like_b-brl"/>
</dbReference>